<feature type="compositionally biased region" description="Low complexity" evidence="2">
    <location>
        <begin position="77"/>
        <end position="90"/>
    </location>
</feature>
<evidence type="ECO:0000256" key="2">
    <source>
        <dbReference type="SAM" id="MobiDB-lite"/>
    </source>
</evidence>
<dbReference type="InterPro" id="IPR011990">
    <property type="entry name" value="TPR-like_helical_dom_sf"/>
</dbReference>
<evidence type="ECO:0000256" key="1">
    <source>
        <dbReference type="PROSITE-ProRule" id="PRU00175"/>
    </source>
</evidence>
<dbReference type="RefSeq" id="XP_001748346.1">
    <property type="nucleotide sequence ID" value="XM_001748294.1"/>
</dbReference>
<dbReference type="Pfam" id="PF13920">
    <property type="entry name" value="zf-C3HC4_3"/>
    <property type="match status" value="1"/>
</dbReference>
<feature type="region of interest" description="Disordered" evidence="2">
    <location>
        <begin position="125"/>
        <end position="162"/>
    </location>
</feature>
<proteinExistence type="predicted"/>
<evidence type="ECO:0000259" key="4">
    <source>
        <dbReference type="PROSITE" id="PS50089"/>
    </source>
</evidence>
<feature type="region of interest" description="Disordered" evidence="2">
    <location>
        <begin position="199"/>
        <end position="265"/>
    </location>
</feature>
<feature type="region of interest" description="Disordered" evidence="2">
    <location>
        <begin position="329"/>
        <end position="379"/>
    </location>
</feature>
<evidence type="ECO:0000256" key="3">
    <source>
        <dbReference type="SAM" id="SignalP"/>
    </source>
</evidence>
<feature type="compositionally biased region" description="Basic and acidic residues" evidence="2">
    <location>
        <begin position="139"/>
        <end position="154"/>
    </location>
</feature>
<dbReference type="GO" id="GO:0005737">
    <property type="term" value="C:cytoplasm"/>
    <property type="evidence" value="ECO:0007669"/>
    <property type="project" value="UniProtKB-ARBA"/>
</dbReference>
<keyword evidence="3" id="KW-0732">Signal</keyword>
<dbReference type="Gene3D" id="3.30.40.10">
    <property type="entry name" value="Zinc/RING finger domain, C3HC4 (zinc finger)"/>
    <property type="match status" value="1"/>
</dbReference>
<evidence type="ECO:0000313" key="5">
    <source>
        <dbReference type="EMBL" id="EDQ86801.1"/>
    </source>
</evidence>
<organism evidence="5 6">
    <name type="scientific">Monosiga brevicollis</name>
    <name type="common">Choanoflagellate</name>
    <dbReference type="NCBI Taxonomy" id="81824"/>
    <lineage>
        <taxon>Eukaryota</taxon>
        <taxon>Choanoflagellata</taxon>
        <taxon>Craspedida</taxon>
        <taxon>Salpingoecidae</taxon>
        <taxon>Monosiga</taxon>
    </lineage>
</organism>
<dbReference type="EMBL" id="CH991563">
    <property type="protein sequence ID" value="EDQ86801.1"/>
    <property type="molecule type" value="Genomic_DNA"/>
</dbReference>
<dbReference type="AlphaFoldDB" id="A9V6G0"/>
<keyword evidence="6" id="KW-1185">Reference proteome</keyword>
<keyword evidence="1" id="KW-0863">Zinc-finger</keyword>
<feature type="compositionally biased region" description="Polar residues" evidence="2">
    <location>
        <begin position="199"/>
        <end position="210"/>
    </location>
</feature>
<keyword evidence="1" id="KW-0479">Metal-binding</keyword>
<dbReference type="GeneID" id="5893564"/>
<evidence type="ECO:0000313" key="6">
    <source>
        <dbReference type="Proteomes" id="UP000001357"/>
    </source>
</evidence>
<sequence length="660" mass="71456">MATLLLTPSCLLLLLRGKRVGDCFRMCEKKQRRPASPLAYHSLLIHTSRHITHTHTHTHAAMSVSPLRRWCAKSSASSHSSSTASSRSNSLDPTTPLLATGSLPDLVAALSLTCNEGVDFHDPDTCGIGRTRQGSLRRRASDNADDYRARHDDSSLNTRSHSHSHSQCLSILSHACSDQEEDLDRASCDSGLGQCYPVSTPTSQRPSLSNALAAKPSGGISDSSQAEEVLSEDQTGSHRTSTFAPAASAPPWPSSPALVDTSVPDPLVSTDTQAVDYATQVVPALGIYSRHPSLVANRDDSPRASLIANPFIMNGTPLLAPVANLATRPTMASPHSAPASAPGSGQPNTGHTMTKQAPSPPAATISPEERLARARRHRDAASRATLAGRWAEAEAAWRDAYKLFSGLPDRSETLLHIRVELAKALIQQKKINNAIFELRQTRALAKNTVGSADERYRLCLLHLAQAHHCAFTSRHGDVTHALRAVSLLSEYTSARIEPATRTPAQCQEMAQAYLLMAHLHRLLSDAREERRALRHALENVVQSPLRRDEKLLHTIQSRLRKLSQPLVPTSGGQDAVSVCSAESHGSHSSRGSRGSAGKVFDQCTVCLDQAPQVRFNPCGHACACHTCAKQLYQCPLCRADVFERKTLRQQSRATLSKPLS</sequence>
<dbReference type="KEGG" id="mbr:MONBRDRAFT_27931"/>
<protein>
    <recommendedName>
        <fullName evidence="4">RING-type domain-containing protein</fullName>
    </recommendedName>
</protein>
<feature type="region of interest" description="Disordered" evidence="2">
    <location>
        <begin position="77"/>
        <end position="96"/>
    </location>
</feature>
<dbReference type="InterPro" id="IPR001841">
    <property type="entry name" value="Znf_RING"/>
</dbReference>
<dbReference type="SUPFAM" id="SSF57850">
    <property type="entry name" value="RING/U-box"/>
    <property type="match status" value="1"/>
</dbReference>
<name>A9V6G0_MONBE</name>
<dbReference type="Gene3D" id="1.25.40.10">
    <property type="entry name" value="Tetratricopeptide repeat domain"/>
    <property type="match status" value="1"/>
</dbReference>
<keyword evidence="1" id="KW-0862">Zinc</keyword>
<gene>
    <name evidence="5" type="ORF">MONBRDRAFT_27931</name>
</gene>
<dbReference type="InterPro" id="IPR013083">
    <property type="entry name" value="Znf_RING/FYVE/PHD"/>
</dbReference>
<feature type="signal peptide" evidence="3">
    <location>
        <begin position="1"/>
        <end position="17"/>
    </location>
</feature>
<feature type="chain" id="PRO_5002745183" description="RING-type domain-containing protein" evidence="3">
    <location>
        <begin position="18"/>
        <end position="660"/>
    </location>
</feature>
<reference evidence="5 6" key="1">
    <citation type="journal article" date="2008" name="Nature">
        <title>The genome of the choanoflagellate Monosiga brevicollis and the origin of metazoans.</title>
        <authorList>
            <consortium name="JGI Sequencing"/>
            <person name="King N."/>
            <person name="Westbrook M.J."/>
            <person name="Young S.L."/>
            <person name="Kuo A."/>
            <person name="Abedin M."/>
            <person name="Chapman J."/>
            <person name="Fairclough S."/>
            <person name="Hellsten U."/>
            <person name="Isogai Y."/>
            <person name="Letunic I."/>
            <person name="Marr M."/>
            <person name="Pincus D."/>
            <person name="Putnam N."/>
            <person name="Rokas A."/>
            <person name="Wright K.J."/>
            <person name="Zuzow R."/>
            <person name="Dirks W."/>
            <person name="Good M."/>
            <person name="Goodstein D."/>
            <person name="Lemons D."/>
            <person name="Li W."/>
            <person name="Lyons J.B."/>
            <person name="Morris A."/>
            <person name="Nichols S."/>
            <person name="Richter D.J."/>
            <person name="Salamov A."/>
            <person name="Bork P."/>
            <person name="Lim W.A."/>
            <person name="Manning G."/>
            <person name="Miller W.T."/>
            <person name="McGinnis W."/>
            <person name="Shapiro H."/>
            <person name="Tjian R."/>
            <person name="Grigoriev I.V."/>
            <person name="Rokhsar D."/>
        </authorList>
    </citation>
    <scope>NUCLEOTIDE SEQUENCE [LARGE SCALE GENOMIC DNA]</scope>
    <source>
        <strain evidence="6">MX1 / ATCC 50154</strain>
    </source>
</reference>
<feature type="compositionally biased region" description="Polar residues" evidence="2">
    <location>
        <begin position="348"/>
        <end position="357"/>
    </location>
</feature>
<dbReference type="GO" id="GO:0008270">
    <property type="term" value="F:zinc ion binding"/>
    <property type="evidence" value="ECO:0007669"/>
    <property type="project" value="UniProtKB-KW"/>
</dbReference>
<feature type="compositionally biased region" description="Polar residues" evidence="2">
    <location>
        <begin position="220"/>
        <end position="243"/>
    </location>
</feature>
<dbReference type="InParanoid" id="A9V6G0"/>
<dbReference type="STRING" id="81824.A9V6G0"/>
<dbReference type="SMART" id="SM00184">
    <property type="entry name" value="RING"/>
    <property type="match status" value="1"/>
</dbReference>
<feature type="domain" description="RING-type" evidence="4">
    <location>
        <begin position="603"/>
        <end position="638"/>
    </location>
</feature>
<dbReference type="PROSITE" id="PS50089">
    <property type="entry name" value="ZF_RING_2"/>
    <property type="match status" value="1"/>
</dbReference>
<dbReference type="Proteomes" id="UP000001357">
    <property type="component" value="Unassembled WGS sequence"/>
</dbReference>
<accession>A9V6G0</accession>
<feature type="compositionally biased region" description="Low complexity" evidence="2">
    <location>
        <begin position="332"/>
        <end position="347"/>
    </location>
</feature>